<dbReference type="EMBL" id="QRQM01000023">
    <property type="protein sequence ID" value="RHN04278.1"/>
    <property type="molecule type" value="Genomic_DNA"/>
</dbReference>
<reference evidence="3 4" key="1">
    <citation type="submission" date="2018-08" db="EMBL/GenBank/DDBJ databases">
        <title>A genome reference for cultivated species of the human gut microbiota.</title>
        <authorList>
            <person name="Zou Y."/>
            <person name="Xue W."/>
            <person name="Luo G."/>
        </authorList>
    </citation>
    <scope>NUCLEOTIDE SEQUENCE [LARGE SCALE GENOMIC DNA]</scope>
    <source>
        <strain evidence="1 3">AF19-10AC</strain>
        <strain evidence="2 4">AF31-23</strain>
    </source>
</reference>
<dbReference type="Proteomes" id="UP000286003">
    <property type="component" value="Unassembled WGS sequence"/>
</dbReference>
<evidence type="ECO:0000313" key="2">
    <source>
        <dbReference type="EMBL" id="RHN04278.1"/>
    </source>
</evidence>
<protein>
    <submittedName>
        <fullName evidence="1">Uncharacterized protein</fullName>
    </submittedName>
</protein>
<evidence type="ECO:0000313" key="1">
    <source>
        <dbReference type="EMBL" id="RGT52852.1"/>
    </source>
</evidence>
<accession>A0A3E4KT48</accession>
<proteinExistence type="predicted"/>
<sequence>MDKPKYYSEKGEQLQKVSEPMAVYNSTVRSAEEYLEMIPEETMRILIDSAIDDYEMGRCTPHSQMDIWVKERMGWK</sequence>
<comment type="caution">
    <text evidence="1">The sequence shown here is derived from an EMBL/GenBank/DDBJ whole genome shotgun (WGS) entry which is preliminary data.</text>
</comment>
<dbReference type="AlphaFoldDB" id="A0A3E4KT48"/>
<gene>
    <name evidence="1" type="ORF">DWX27_10220</name>
    <name evidence="2" type="ORF">DWZ32_17915</name>
</gene>
<evidence type="ECO:0000313" key="4">
    <source>
        <dbReference type="Proteomes" id="UP000286003"/>
    </source>
</evidence>
<evidence type="ECO:0000313" key="3">
    <source>
        <dbReference type="Proteomes" id="UP000284772"/>
    </source>
</evidence>
<dbReference type="EMBL" id="QRWT01000008">
    <property type="protein sequence ID" value="RGT52852.1"/>
    <property type="molecule type" value="Genomic_DNA"/>
</dbReference>
<dbReference type="Proteomes" id="UP000284772">
    <property type="component" value="Unassembled WGS sequence"/>
</dbReference>
<name>A0A3E4KT48_9BACE</name>
<dbReference type="RefSeq" id="WP_115501602.1">
    <property type="nucleotide sequence ID" value="NZ_CABMMK010000001.1"/>
</dbReference>
<organism evidence="1 3">
    <name type="scientific">Bacteroides intestinalis</name>
    <dbReference type="NCBI Taxonomy" id="329854"/>
    <lineage>
        <taxon>Bacteria</taxon>
        <taxon>Pseudomonadati</taxon>
        <taxon>Bacteroidota</taxon>
        <taxon>Bacteroidia</taxon>
        <taxon>Bacteroidales</taxon>
        <taxon>Bacteroidaceae</taxon>
        <taxon>Bacteroides</taxon>
    </lineage>
</organism>